<accession>A0A150WNZ6</accession>
<feature type="domain" description="ASP external chaperone" evidence="1">
    <location>
        <begin position="167"/>
        <end position="248"/>
    </location>
</feature>
<dbReference type="Pfam" id="PF18492">
    <property type="entry name" value="ORF_2_N"/>
    <property type="match status" value="1"/>
</dbReference>
<dbReference type="RefSeq" id="WP_061833652.1">
    <property type="nucleotide sequence ID" value="NZ_LUKE01000001.1"/>
</dbReference>
<dbReference type="InterPro" id="IPR040536">
    <property type="entry name" value="ASPCH"/>
</dbReference>
<dbReference type="AlphaFoldDB" id="A0A150WNZ6"/>
<evidence type="ECO:0000313" key="2">
    <source>
        <dbReference type="EMBL" id="KYG66086.1"/>
    </source>
</evidence>
<keyword evidence="3" id="KW-1185">Reference proteome</keyword>
<evidence type="ECO:0000313" key="3">
    <source>
        <dbReference type="Proteomes" id="UP000075320"/>
    </source>
</evidence>
<protein>
    <recommendedName>
        <fullName evidence="1">ASP external chaperone domain-containing protein</fullName>
    </recommendedName>
</protein>
<name>A0A150WNZ6_BDEBC</name>
<evidence type="ECO:0000259" key="1">
    <source>
        <dbReference type="Pfam" id="PF18492"/>
    </source>
</evidence>
<organism evidence="2 3">
    <name type="scientific">Bdellovibrio bacteriovorus</name>
    <dbReference type="NCBI Taxonomy" id="959"/>
    <lineage>
        <taxon>Bacteria</taxon>
        <taxon>Pseudomonadati</taxon>
        <taxon>Bdellovibrionota</taxon>
        <taxon>Bdellovibrionia</taxon>
        <taxon>Bdellovibrionales</taxon>
        <taxon>Pseudobdellovibrionaceae</taxon>
        <taxon>Bdellovibrio</taxon>
    </lineage>
</organism>
<reference evidence="2 3" key="1">
    <citation type="submission" date="2016-03" db="EMBL/GenBank/DDBJ databases">
        <authorList>
            <person name="Ploux O."/>
        </authorList>
    </citation>
    <scope>NUCLEOTIDE SEQUENCE [LARGE SCALE GENOMIC DNA]</scope>
    <source>
        <strain evidence="2 3">R0</strain>
    </source>
</reference>
<dbReference type="EMBL" id="LUKE01000001">
    <property type="protein sequence ID" value="KYG66086.1"/>
    <property type="molecule type" value="Genomic_DNA"/>
</dbReference>
<sequence>MLSARSILFAAAILIGYFYFLSSEYKDRTLDSMAKLIQTQDKYHPIQPPPQKIEMASQAPAEPPAPAGAVQSALLAAAIEQDKAKVVLPPQEEALEHLSPSTEQLRRYATNDFFIQGQGSFQVLRLRAISKYSYTEEMGTVIDQKMNLVFFDPSESSATAKPMTFPVVMKSSNGQLGILSGTLLVTMKDIQQAGLLAQRFGLALKAQDNSLGLAYLGAPRADEVSELINSLRQDPAVKSVEAEIVQNWKKR</sequence>
<comment type="caution">
    <text evidence="2">The sequence shown here is derived from an EMBL/GenBank/DDBJ whole genome shotgun (WGS) entry which is preliminary data.</text>
</comment>
<dbReference type="Proteomes" id="UP000075320">
    <property type="component" value="Unassembled WGS sequence"/>
</dbReference>
<gene>
    <name evidence="2" type="ORF">AZI86_03195</name>
</gene>
<proteinExistence type="predicted"/>